<feature type="domain" description="YABBY protein C-terminal" evidence="2">
    <location>
        <begin position="23"/>
        <end position="76"/>
    </location>
</feature>
<accession>A0A9N8VRQ3</accession>
<reference evidence="3" key="1">
    <citation type="submission" date="2021-06" db="EMBL/GenBank/DDBJ databases">
        <authorList>
            <person name="Kallberg Y."/>
            <person name="Tangrot J."/>
            <person name="Rosling A."/>
        </authorList>
    </citation>
    <scope>NUCLEOTIDE SEQUENCE</scope>
    <source>
        <strain evidence="3">CL551</strain>
    </source>
</reference>
<dbReference type="SUPFAM" id="SSF47095">
    <property type="entry name" value="HMG-box"/>
    <property type="match status" value="1"/>
</dbReference>
<dbReference type="OrthoDB" id="667577at2759"/>
<dbReference type="AlphaFoldDB" id="A0A9N8VRQ3"/>
<protein>
    <submittedName>
        <fullName evidence="3">17819_t:CDS:1</fullName>
    </submittedName>
</protein>
<comment type="caution">
    <text evidence="3">The sequence shown here is derived from an EMBL/GenBank/DDBJ whole genome shotgun (WGS) entry which is preliminary data.</text>
</comment>
<evidence type="ECO:0000313" key="3">
    <source>
        <dbReference type="EMBL" id="CAG8459076.1"/>
    </source>
</evidence>
<keyword evidence="4" id="KW-1185">Reference proteome</keyword>
<evidence type="ECO:0000256" key="1">
    <source>
        <dbReference type="SAM" id="MobiDB-lite"/>
    </source>
</evidence>
<dbReference type="Gene3D" id="1.10.30.10">
    <property type="entry name" value="High mobility group box domain"/>
    <property type="match status" value="1"/>
</dbReference>
<dbReference type="Pfam" id="PF04690">
    <property type="entry name" value="YABBY"/>
    <property type="match status" value="1"/>
</dbReference>
<dbReference type="InterPro" id="IPR056775">
    <property type="entry name" value="YABBY_C"/>
</dbReference>
<evidence type="ECO:0000259" key="2">
    <source>
        <dbReference type="Pfam" id="PF04690"/>
    </source>
</evidence>
<proteinExistence type="predicted"/>
<dbReference type="CDD" id="cd00084">
    <property type="entry name" value="HMG-box_SF"/>
    <property type="match status" value="1"/>
</dbReference>
<gene>
    <name evidence="3" type="ORF">AMORRO_LOCUS1304</name>
</gene>
<feature type="compositionally biased region" description="Basic and acidic residues" evidence="1">
    <location>
        <begin position="14"/>
        <end position="41"/>
    </location>
</feature>
<feature type="region of interest" description="Disordered" evidence="1">
    <location>
        <begin position="1"/>
        <end position="41"/>
    </location>
</feature>
<name>A0A9N8VRQ3_9GLOM</name>
<dbReference type="EMBL" id="CAJVPV010000484">
    <property type="protein sequence ID" value="CAG8459076.1"/>
    <property type="molecule type" value="Genomic_DNA"/>
</dbReference>
<feature type="compositionally biased region" description="Low complexity" evidence="1">
    <location>
        <begin position="1"/>
        <end position="11"/>
    </location>
</feature>
<sequence length="79" mass="8950">MGKATTTSTTKSKTRSEKKDTSEKSATEKSAAEKGEKAEKVIRPYNRFMQTELPKVKAENPEMDHKTAFKRVAELWKTS</sequence>
<dbReference type="Proteomes" id="UP000789342">
    <property type="component" value="Unassembled WGS sequence"/>
</dbReference>
<evidence type="ECO:0000313" key="4">
    <source>
        <dbReference type="Proteomes" id="UP000789342"/>
    </source>
</evidence>
<organism evidence="3 4">
    <name type="scientific">Acaulospora morrowiae</name>
    <dbReference type="NCBI Taxonomy" id="94023"/>
    <lineage>
        <taxon>Eukaryota</taxon>
        <taxon>Fungi</taxon>
        <taxon>Fungi incertae sedis</taxon>
        <taxon>Mucoromycota</taxon>
        <taxon>Glomeromycotina</taxon>
        <taxon>Glomeromycetes</taxon>
        <taxon>Diversisporales</taxon>
        <taxon>Acaulosporaceae</taxon>
        <taxon>Acaulospora</taxon>
    </lineage>
</organism>
<dbReference type="InterPro" id="IPR036910">
    <property type="entry name" value="HMG_box_dom_sf"/>
</dbReference>